<reference evidence="2 3" key="1">
    <citation type="submission" date="2021-01" db="EMBL/GenBank/DDBJ databases">
        <title>Genomic Encyclopedia of Type Strains, Phase IV (KMG-IV): sequencing the most valuable type-strain genomes for metagenomic binning, comparative biology and taxonomic classification.</title>
        <authorList>
            <person name="Goeker M."/>
        </authorList>
    </citation>
    <scope>NUCLEOTIDE SEQUENCE [LARGE SCALE GENOMIC DNA]</scope>
    <source>
        <strain evidence="2 3">DSM 23711</strain>
    </source>
</reference>
<proteinExistence type="predicted"/>
<protein>
    <recommendedName>
        <fullName evidence="1">YhfM-like domain-containing protein</fullName>
    </recommendedName>
</protein>
<evidence type="ECO:0000313" key="2">
    <source>
        <dbReference type="EMBL" id="MBM7573647.1"/>
    </source>
</evidence>
<name>A0ABS2N697_9BACI</name>
<comment type="caution">
    <text evidence="2">The sequence shown here is derived from an EMBL/GenBank/DDBJ whole genome shotgun (WGS) entry which is preliminary data.</text>
</comment>
<evidence type="ECO:0000313" key="3">
    <source>
        <dbReference type="Proteomes" id="UP001296943"/>
    </source>
</evidence>
<dbReference type="RefSeq" id="WP_204502282.1">
    <property type="nucleotide sequence ID" value="NZ_JAFBDR010000040.1"/>
</dbReference>
<organism evidence="2 3">
    <name type="scientific">Aquibacillus albus</name>
    <dbReference type="NCBI Taxonomy" id="1168171"/>
    <lineage>
        <taxon>Bacteria</taxon>
        <taxon>Bacillati</taxon>
        <taxon>Bacillota</taxon>
        <taxon>Bacilli</taxon>
        <taxon>Bacillales</taxon>
        <taxon>Bacillaceae</taxon>
        <taxon>Aquibacillus</taxon>
    </lineage>
</organism>
<evidence type="ECO:0000259" key="1">
    <source>
        <dbReference type="Pfam" id="PF26353"/>
    </source>
</evidence>
<dbReference type="InterPro" id="IPR058780">
    <property type="entry name" value="YhfM-like_dom"/>
</dbReference>
<dbReference type="Pfam" id="PF26353">
    <property type="entry name" value="YhfM"/>
    <property type="match status" value="1"/>
</dbReference>
<dbReference type="EMBL" id="JAFBDR010000040">
    <property type="protein sequence ID" value="MBM7573647.1"/>
    <property type="molecule type" value="Genomic_DNA"/>
</dbReference>
<gene>
    <name evidence="2" type="ORF">JOC48_004214</name>
</gene>
<dbReference type="Proteomes" id="UP001296943">
    <property type="component" value="Unassembled WGS sequence"/>
</dbReference>
<feature type="domain" description="YhfM-like" evidence="1">
    <location>
        <begin position="9"/>
        <end position="91"/>
    </location>
</feature>
<keyword evidence="3" id="KW-1185">Reference proteome</keyword>
<sequence length="95" mass="10751">MESFEKIKEDTALEITDEEEIKVFSKAVKSANSEPGIVDVSDPDYKFEYGEKSYFLWISVGSGSIMKTSNTNTIYTLEKDSAKKVFEIITDNYGE</sequence>
<accession>A0ABS2N697</accession>